<dbReference type="PANTHER" id="PTHR13261:SF0">
    <property type="entry name" value="BRCA2 AND CDKN1A-INTERACTING PROTEIN"/>
    <property type="match status" value="1"/>
</dbReference>
<keyword evidence="5" id="KW-1185">Reference proteome</keyword>
<dbReference type="OrthoDB" id="27543at2759"/>
<reference evidence="4 5" key="1">
    <citation type="journal article" date="2016" name="Mol. Biol. Evol.">
        <title>Comparative Genomics of Early-Diverging Mushroom-Forming Fungi Provides Insights into the Origins of Lignocellulose Decay Capabilities.</title>
        <authorList>
            <person name="Nagy L.G."/>
            <person name="Riley R."/>
            <person name="Tritt A."/>
            <person name="Adam C."/>
            <person name="Daum C."/>
            <person name="Floudas D."/>
            <person name="Sun H."/>
            <person name="Yadav J.S."/>
            <person name="Pangilinan J."/>
            <person name="Larsson K.H."/>
            <person name="Matsuura K."/>
            <person name="Barry K."/>
            <person name="Labutti K."/>
            <person name="Kuo R."/>
            <person name="Ohm R.A."/>
            <person name="Bhattacharya S.S."/>
            <person name="Shirouzu T."/>
            <person name="Yoshinaga Y."/>
            <person name="Martin F.M."/>
            <person name="Grigoriev I.V."/>
            <person name="Hibbett D.S."/>
        </authorList>
    </citation>
    <scope>NUCLEOTIDE SEQUENCE [LARGE SCALE GENOMIC DNA]</scope>
    <source>
        <strain evidence="4 5">TUFC12733</strain>
    </source>
</reference>
<proteinExistence type="inferred from homology"/>
<dbReference type="GO" id="GO:0005634">
    <property type="term" value="C:nucleus"/>
    <property type="evidence" value="ECO:0007669"/>
    <property type="project" value="UniProtKB-SubCell"/>
</dbReference>
<keyword evidence="2" id="KW-0813">Transport</keyword>
<name>A0A167QC18_CALVF</name>
<evidence type="ECO:0000256" key="3">
    <source>
        <dbReference type="SAM" id="MobiDB-lite"/>
    </source>
</evidence>
<keyword evidence="2" id="KW-0539">Nucleus</keyword>
<dbReference type="EMBL" id="KV417271">
    <property type="protein sequence ID" value="KZO99619.1"/>
    <property type="molecule type" value="Genomic_DNA"/>
</dbReference>
<accession>A0A167QC18</accession>
<gene>
    <name evidence="4" type="ORF">CALVIDRAFT_548551</name>
</gene>
<organism evidence="4 5">
    <name type="scientific">Calocera viscosa (strain TUFC12733)</name>
    <dbReference type="NCBI Taxonomy" id="1330018"/>
    <lineage>
        <taxon>Eukaryota</taxon>
        <taxon>Fungi</taxon>
        <taxon>Dikarya</taxon>
        <taxon>Basidiomycota</taxon>
        <taxon>Agaricomycotina</taxon>
        <taxon>Dacrymycetes</taxon>
        <taxon>Dacrymycetales</taxon>
        <taxon>Dacrymycetaceae</taxon>
        <taxon>Calocera</taxon>
    </lineage>
</organism>
<feature type="compositionally biased region" description="Basic residues" evidence="3">
    <location>
        <begin position="202"/>
        <end position="211"/>
    </location>
</feature>
<evidence type="ECO:0000256" key="2">
    <source>
        <dbReference type="PIRNR" id="PIRNR028983"/>
    </source>
</evidence>
<keyword evidence="2" id="KW-0653">Protein transport</keyword>
<dbReference type="PIRSF" id="PIRSF028983">
    <property type="entry name" value="BCP1"/>
    <property type="match status" value="1"/>
</dbReference>
<dbReference type="GO" id="GO:0015031">
    <property type="term" value="P:protein transport"/>
    <property type="evidence" value="ECO:0007669"/>
    <property type="project" value="UniProtKB-KW"/>
</dbReference>
<protein>
    <recommendedName>
        <fullName evidence="2">Protein BCP1</fullName>
    </recommendedName>
</protein>
<sequence>MPKRKEQHMSDDESEGSSDESIVQLDFDFFSPQPIDFQAFHRLLVQLFQSDAEPLHLRDLADLVISQGHVGSTVKLDGEESDPLAMLSVVNMRVHAENPAVRAIGEYVLSKTSADAAFHKTLHGLLSGETGHDVGLILSERLINMPVQIIPPMWKMLGQEIQGAADEGQPFQFSHFLVVSRTYRAPADGDDPMNGELAPPSKRSKMSKKRSAGGVAGASLTYPYHEEDTLISQISSQTLDYPFTNALPREDGGFGLDMGGRVMLFEAARFQEVVAALEKEFPPPTAGVS</sequence>
<evidence type="ECO:0000313" key="5">
    <source>
        <dbReference type="Proteomes" id="UP000076738"/>
    </source>
</evidence>
<feature type="region of interest" description="Disordered" evidence="3">
    <location>
        <begin position="187"/>
        <end position="212"/>
    </location>
</feature>
<dbReference type="Proteomes" id="UP000076738">
    <property type="component" value="Unassembled WGS sequence"/>
</dbReference>
<comment type="similarity">
    <text evidence="1 2">Belongs to the BCP1 family.</text>
</comment>
<dbReference type="AlphaFoldDB" id="A0A167QC18"/>
<evidence type="ECO:0000313" key="4">
    <source>
        <dbReference type="EMBL" id="KZO99619.1"/>
    </source>
</evidence>
<dbReference type="PANTHER" id="PTHR13261">
    <property type="entry name" value="BRCA2 AND CDKN1A INTERACTING PROTEIN"/>
    <property type="match status" value="1"/>
</dbReference>
<dbReference type="InterPro" id="IPR025602">
    <property type="entry name" value="BCP1_family"/>
</dbReference>
<comment type="subcellular location">
    <subcellularLocation>
        <location evidence="2">Nucleus</location>
    </subcellularLocation>
</comment>
<evidence type="ECO:0000256" key="1">
    <source>
        <dbReference type="ARBA" id="ARBA00006781"/>
    </source>
</evidence>
<dbReference type="Pfam" id="PF13862">
    <property type="entry name" value="BCCIP"/>
    <property type="match status" value="1"/>
</dbReference>
<dbReference type="STRING" id="1330018.A0A167QC18"/>
<comment type="function">
    <text evidence="2">Involved in nuclear export, actin cytoskeleton organization and vesicular transport.</text>
</comment>